<evidence type="ECO:0000256" key="4">
    <source>
        <dbReference type="ARBA" id="ARBA00022989"/>
    </source>
</evidence>
<evidence type="ECO:0000313" key="8">
    <source>
        <dbReference type="Proteomes" id="UP000834458"/>
    </source>
</evidence>
<reference evidence="7" key="1">
    <citation type="submission" date="2020-05" db="EMBL/GenBank/DDBJ databases">
        <authorList>
            <person name="Delgado-Blas J."/>
        </authorList>
    </citation>
    <scope>NUCLEOTIDE SEQUENCE</scope>
    <source>
        <strain evidence="7">BB1454</strain>
    </source>
</reference>
<evidence type="ECO:0000256" key="3">
    <source>
        <dbReference type="ARBA" id="ARBA00022692"/>
    </source>
</evidence>
<dbReference type="AlphaFoldDB" id="A0AA35GHI8"/>
<dbReference type="EMBL" id="CAHPSC010000066">
    <property type="protein sequence ID" value="CAB5707629.1"/>
    <property type="molecule type" value="Genomic_DNA"/>
</dbReference>
<dbReference type="InterPro" id="IPR005538">
    <property type="entry name" value="LrgA/CidA"/>
</dbReference>
<dbReference type="PANTHER" id="PTHR33931:SF2">
    <property type="entry name" value="HOLIN-LIKE PROTEIN CIDA"/>
    <property type="match status" value="1"/>
</dbReference>
<proteinExistence type="predicted"/>
<name>A0AA35GHI8_9BURK</name>
<dbReference type="GO" id="GO:0005886">
    <property type="term" value="C:plasma membrane"/>
    <property type="evidence" value="ECO:0007669"/>
    <property type="project" value="UniProtKB-SubCell"/>
</dbReference>
<organism evidence="7 8">
    <name type="scientific">Comamonas aquatica</name>
    <dbReference type="NCBI Taxonomy" id="225991"/>
    <lineage>
        <taxon>Bacteria</taxon>
        <taxon>Pseudomonadati</taxon>
        <taxon>Pseudomonadota</taxon>
        <taxon>Betaproteobacteria</taxon>
        <taxon>Burkholderiales</taxon>
        <taxon>Comamonadaceae</taxon>
        <taxon>Comamonas</taxon>
    </lineage>
</organism>
<protein>
    <submittedName>
        <fullName evidence="7">Effector of murein hydrolase LrgA</fullName>
    </submittedName>
</protein>
<dbReference type="Proteomes" id="UP000834458">
    <property type="component" value="Unassembled WGS sequence"/>
</dbReference>
<feature type="transmembrane region" description="Helical" evidence="6">
    <location>
        <begin position="103"/>
        <end position="122"/>
    </location>
</feature>
<comment type="caution">
    <text evidence="7">The sequence shown here is derived from an EMBL/GenBank/DDBJ whole genome shotgun (WGS) entry which is preliminary data.</text>
</comment>
<gene>
    <name evidence="7" type="ORF">GHA_03338</name>
</gene>
<sequence>MVLSRSTGRTAFHTPDTMLYALAALFAFQLAGEALVHALALPLPGALVGTLLLLTALLWLGRLPVALEQTALTLLQNMMLLFIPTIAGVMLHFDRIAREWQPFVVAGVAGAAITYVVTALTFRWMLARNPAATTPGAPT</sequence>
<dbReference type="GO" id="GO:0016787">
    <property type="term" value="F:hydrolase activity"/>
    <property type="evidence" value="ECO:0007669"/>
    <property type="project" value="UniProtKB-KW"/>
</dbReference>
<dbReference type="PANTHER" id="PTHR33931">
    <property type="entry name" value="HOLIN-LIKE PROTEIN CIDA-RELATED"/>
    <property type="match status" value="1"/>
</dbReference>
<feature type="transmembrane region" description="Helical" evidence="6">
    <location>
        <begin position="48"/>
        <end position="67"/>
    </location>
</feature>
<keyword evidence="5 6" id="KW-0472">Membrane</keyword>
<evidence type="ECO:0000313" key="7">
    <source>
        <dbReference type="EMBL" id="CAB5707629.1"/>
    </source>
</evidence>
<accession>A0AA35GHI8</accession>
<dbReference type="Pfam" id="PF03788">
    <property type="entry name" value="LrgA"/>
    <property type="match status" value="1"/>
</dbReference>
<evidence type="ECO:0000256" key="5">
    <source>
        <dbReference type="ARBA" id="ARBA00023136"/>
    </source>
</evidence>
<keyword evidence="3 6" id="KW-0812">Transmembrane</keyword>
<evidence type="ECO:0000256" key="2">
    <source>
        <dbReference type="ARBA" id="ARBA00022475"/>
    </source>
</evidence>
<keyword evidence="4 6" id="KW-1133">Transmembrane helix</keyword>
<evidence type="ECO:0000256" key="6">
    <source>
        <dbReference type="SAM" id="Phobius"/>
    </source>
</evidence>
<keyword evidence="7" id="KW-0378">Hydrolase</keyword>
<comment type="subcellular location">
    <subcellularLocation>
        <location evidence="1">Cell membrane</location>
        <topology evidence="1">Multi-pass membrane protein</topology>
    </subcellularLocation>
</comment>
<evidence type="ECO:0000256" key="1">
    <source>
        <dbReference type="ARBA" id="ARBA00004651"/>
    </source>
</evidence>
<feature type="transmembrane region" description="Helical" evidence="6">
    <location>
        <begin position="79"/>
        <end position="97"/>
    </location>
</feature>
<keyword evidence="2" id="KW-1003">Cell membrane</keyword>